<evidence type="ECO:0000256" key="14">
    <source>
        <dbReference type="PROSITE-ProRule" id="PRU01360"/>
    </source>
</evidence>
<evidence type="ECO:0000256" key="5">
    <source>
        <dbReference type="ARBA" id="ARBA00022496"/>
    </source>
</evidence>
<dbReference type="Pfam" id="PF00593">
    <property type="entry name" value="TonB_dep_Rec_b-barrel"/>
    <property type="match status" value="1"/>
</dbReference>
<keyword evidence="13 14" id="KW-0998">Cell outer membrane</keyword>
<reference evidence="19 20" key="1">
    <citation type="submission" date="2023-07" db="EMBL/GenBank/DDBJ databases">
        <title>Genomic Encyclopedia of Type Strains, Phase IV (KMG-IV): sequencing the most valuable type-strain genomes for metagenomic binning, comparative biology and taxonomic classification.</title>
        <authorList>
            <person name="Goeker M."/>
        </authorList>
    </citation>
    <scope>NUCLEOTIDE SEQUENCE [LARGE SCALE GENOMIC DNA]</scope>
    <source>
        <strain evidence="19 20">DSM 19619</strain>
    </source>
</reference>
<keyword evidence="9" id="KW-0406">Ion transport</keyword>
<dbReference type="EMBL" id="JAUSVX010000001">
    <property type="protein sequence ID" value="MDQ0467883.1"/>
    <property type="molecule type" value="Genomic_DNA"/>
</dbReference>
<comment type="caution">
    <text evidence="19">The sequence shown here is derived from an EMBL/GenBank/DDBJ whole genome shotgun (WGS) entry which is preliminary data.</text>
</comment>
<accession>A0ABU0J0V8</accession>
<evidence type="ECO:0000256" key="4">
    <source>
        <dbReference type="ARBA" id="ARBA00022452"/>
    </source>
</evidence>
<comment type="similarity">
    <text evidence="2 14 15">Belongs to the TonB-dependent receptor family.</text>
</comment>
<evidence type="ECO:0000256" key="13">
    <source>
        <dbReference type="ARBA" id="ARBA00023237"/>
    </source>
</evidence>
<comment type="subcellular location">
    <subcellularLocation>
        <location evidence="1 14">Cell outer membrane</location>
        <topology evidence="1 14">Multi-pass membrane protein</topology>
    </subcellularLocation>
</comment>
<evidence type="ECO:0000256" key="16">
    <source>
        <dbReference type="SAM" id="SignalP"/>
    </source>
</evidence>
<evidence type="ECO:0000313" key="20">
    <source>
        <dbReference type="Proteomes" id="UP001242480"/>
    </source>
</evidence>
<evidence type="ECO:0000256" key="12">
    <source>
        <dbReference type="ARBA" id="ARBA00023170"/>
    </source>
</evidence>
<dbReference type="NCBIfam" id="TIGR01783">
    <property type="entry name" value="TonB-siderophor"/>
    <property type="match status" value="1"/>
</dbReference>
<dbReference type="InterPro" id="IPR012910">
    <property type="entry name" value="Plug_dom"/>
</dbReference>
<evidence type="ECO:0000256" key="2">
    <source>
        <dbReference type="ARBA" id="ARBA00009810"/>
    </source>
</evidence>
<dbReference type="Gene3D" id="2.170.130.10">
    <property type="entry name" value="TonB-dependent receptor, plug domain"/>
    <property type="match status" value="1"/>
</dbReference>
<dbReference type="PROSITE" id="PS52016">
    <property type="entry name" value="TONB_DEPENDENT_REC_3"/>
    <property type="match status" value="1"/>
</dbReference>
<feature type="domain" description="TonB-dependent receptor plug" evidence="18">
    <location>
        <begin position="76"/>
        <end position="178"/>
    </location>
</feature>
<dbReference type="InterPro" id="IPR010105">
    <property type="entry name" value="TonB_sidphr_rcpt"/>
</dbReference>
<feature type="domain" description="TonB-dependent receptor-like beta-barrel" evidence="17">
    <location>
        <begin position="255"/>
        <end position="686"/>
    </location>
</feature>
<feature type="signal peptide" evidence="16">
    <location>
        <begin position="1"/>
        <end position="27"/>
    </location>
</feature>
<keyword evidence="20" id="KW-1185">Reference proteome</keyword>
<evidence type="ECO:0000256" key="6">
    <source>
        <dbReference type="ARBA" id="ARBA00022692"/>
    </source>
</evidence>
<keyword evidence="11 14" id="KW-0472">Membrane</keyword>
<evidence type="ECO:0000256" key="8">
    <source>
        <dbReference type="ARBA" id="ARBA00023004"/>
    </source>
</evidence>
<evidence type="ECO:0000256" key="11">
    <source>
        <dbReference type="ARBA" id="ARBA00023136"/>
    </source>
</evidence>
<dbReference type="Pfam" id="PF07715">
    <property type="entry name" value="Plug"/>
    <property type="match status" value="1"/>
</dbReference>
<evidence type="ECO:0000256" key="9">
    <source>
        <dbReference type="ARBA" id="ARBA00023065"/>
    </source>
</evidence>
<dbReference type="PANTHER" id="PTHR32552:SF68">
    <property type="entry name" value="FERRICHROME OUTER MEMBRANE TRANSPORTER_PHAGE RECEPTOR"/>
    <property type="match status" value="1"/>
</dbReference>
<dbReference type="RefSeq" id="WP_307268174.1">
    <property type="nucleotide sequence ID" value="NZ_JAUSVX010000001.1"/>
</dbReference>
<evidence type="ECO:0000259" key="18">
    <source>
        <dbReference type="Pfam" id="PF07715"/>
    </source>
</evidence>
<evidence type="ECO:0000256" key="1">
    <source>
        <dbReference type="ARBA" id="ARBA00004571"/>
    </source>
</evidence>
<evidence type="ECO:0000256" key="15">
    <source>
        <dbReference type="RuleBase" id="RU003357"/>
    </source>
</evidence>
<protein>
    <submittedName>
        <fullName evidence="19">Iron complex outermembrane receptor protein</fullName>
    </submittedName>
</protein>
<dbReference type="InterPro" id="IPR037066">
    <property type="entry name" value="Plug_dom_sf"/>
</dbReference>
<dbReference type="Gene3D" id="2.40.170.20">
    <property type="entry name" value="TonB-dependent receptor, beta-barrel domain"/>
    <property type="match status" value="1"/>
</dbReference>
<evidence type="ECO:0000259" key="17">
    <source>
        <dbReference type="Pfam" id="PF00593"/>
    </source>
</evidence>
<name>A0ABU0J0V8_9HYPH</name>
<dbReference type="InterPro" id="IPR000531">
    <property type="entry name" value="Beta-barrel_TonB"/>
</dbReference>
<dbReference type="InterPro" id="IPR036942">
    <property type="entry name" value="Beta-barrel_TonB_sf"/>
</dbReference>
<evidence type="ECO:0000256" key="3">
    <source>
        <dbReference type="ARBA" id="ARBA00022448"/>
    </source>
</evidence>
<sequence>MDRGAGIGRRPSLRGALLAMTCLPALAAAGAALAQEQATTVLEPVTVFGEAASAFGPDKGYVAERTTTGSKTDTPLKEIPQSVSVITRKEMDDRAPAQLEDILSYTAGVTSSPWGVDDRFDQFLIRGFDIGPYAVYRDGLAQKALDFSGFKIEPYSLERLEVLKGPSSVLYGENEVGGMVNAVTKRPTLDPLASAFISYGSFNTIETGFDVGGPVDANGVLSYRLTGLYRDGAMQTDGSQNDRIFIAPAVTFRPDDRTTLTLLANYQSDKLQPNTFLPVGLPRSFTTDSDHFSHYDAQHWSVGYQFEHRFNDEWTVRQNMRYAVQETDYQHLYYGSAYGGDSLVCSGSSLASCTMKRTTFMVDERASIFSVDNQVQYDADWGRIQNKLLMGLGYDRFNVNTLSRYGEGPDLDLGNLDYSKPVTVPGPLVDGEQTIDQLGLYAQTQTKLDDHWILTLGLRQTWVENQNVDRLYNDNTRQSDHALTKRIGLGYTFDNGLTPYASYAESFTTNVGHDFDGGAFKPSRGRQYEVGVKYQPPGFDGFFTAAVFDITKSNVLTTDLSHQGFQVQTGEVRHRGLELEGQFNLAEGLSMTAAYTYLDAEITKDNDGNVGKRPSLVPEHQASLWANYEVQTGMLQGVSVGAGVRYVGATYGDNANNVPVASYTLVDAALRYRWDKWQGAVNVSNLLDKTYYSTCNDSLGSLSCIYGEGRVVKGTLSVKF</sequence>
<dbReference type="SUPFAM" id="SSF56935">
    <property type="entry name" value="Porins"/>
    <property type="match status" value="1"/>
</dbReference>
<keyword evidence="6 14" id="KW-0812">Transmembrane</keyword>
<dbReference type="InterPro" id="IPR039426">
    <property type="entry name" value="TonB-dep_rcpt-like"/>
</dbReference>
<dbReference type="PANTHER" id="PTHR32552">
    <property type="entry name" value="FERRICHROME IRON RECEPTOR-RELATED"/>
    <property type="match status" value="1"/>
</dbReference>
<keyword evidence="4 14" id="KW-1134">Transmembrane beta strand</keyword>
<keyword evidence="8" id="KW-0408">Iron</keyword>
<gene>
    <name evidence="19" type="ORF">QO011_000878</name>
</gene>
<evidence type="ECO:0000256" key="7">
    <source>
        <dbReference type="ARBA" id="ARBA00022729"/>
    </source>
</evidence>
<proteinExistence type="inferred from homology"/>
<keyword evidence="5" id="KW-0410">Iron transport</keyword>
<organism evidence="19 20">
    <name type="scientific">Labrys wisconsinensis</name>
    <dbReference type="NCBI Taxonomy" id="425677"/>
    <lineage>
        <taxon>Bacteria</taxon>
        <taxon>Pseudomonadati</taxon>
        <taxon>Pseudomonadota</taxon>
        <taxon>Alphaproteobacteria</taxon>
        <taxon>Hyphomicrobiales</taxon>
        <taxon>Xanthobacteraceae</taxon>
        <taxon>Labrys</taxon>
    </lineage>
</organism>
<dbReference type="Proteomes" id="UP001242480">
    <property type="component" value="Unassembled WGS sequence"/>
</dbReference>
<evidence type="ECO:0000313" key="19">
    <source>
        <dbReference type="EMBL" id="MDQ0467883.1"/>
    </source>
</evidence>
<keyword evidence="12 19" id="KW-0675">Receptor</keyword>
<evidence type="ECO:0000256" key="10">
    <source>
        <dbReference type="ARBA" id="ARBA00023077"/>
    </source>
</evidence>
<dbReference type="CDD" id="cd01347">
    <property type="entry name" value="ligand_gated_channel"/>
    <property type="match status" value="1"/>
</dbReference>
<feature type="chain" id="PRO_5047100147" evidence="16">
    <location>
        <begin position="28"/>
        <end position="720"/>
    </location>
</feature>
<keyword evidence="10 15" id="KW-0798">TonB box</keyword>
<keyword evidence="3 14" id="KW-0813">Transport</keyword>
<keyword evidence="7 16" id="KW-0732">Signal</keyword>